<dbReference type="EMBL" id="OA882937">
    <property type="protein sequence ID" value="CAD7277414.1"/>
    <property type="molecule type" value="Genomic_DNA"/>
</dbReference>
<reference evidence="1" key="1">
    <citation type="submission" date="2020-11" db="EMBL/GenBank/DDBJ databases">
        <authorList>
            <person name="Tran Van P."/>
        </authorList>
    </citation>
    <scope>NUCLEOTIDE SEQUENCE</scope>
</reference>
<organism evidence="1">
    <name type="scientific">Notodromas monacha</name>
    <dbReference type="NCBI Taxonomy" id="399045"/>
    <lineage>
        <taxon>Eukaryota</taxon>
        <taxon>Metazoa</taxon>
        <taxon>Ecdysozoa</taxon>
        <taxon>Arthropoda</taxon>
        <taxon>Crustacea</taxon>
        <taxon>Oligostraca</taxon>
        <taxon>Ostracoda</taxon>
        <taxon>Podocopa</taxon>
        <taxon>Podocopida</taxon>
        <taxon>Cypridocopina</taxon>
        <taxon>Cypridoidea</taxon>
        <taxon>Cyprididae</taxon>
        <taxon>Notodromas</taxon>
    </lineage>
</organism>
<proteinExistence type="predicted"/>
<dbReference type="InterPro" id="IPR032062">
    <property type="entry name" value="DUF4803"/>
</dbReference>
<evidence type="ECO:0000313" key="2">
    <source>
        <dbReference type="Proteomes" id="UP000678499"/>
    </source>
</evidence>
<dbReference type="Pfam" id="PF16061">
    <property type="entry name" value="DUF4803"/>
    <property type="match status" value="1"/>
</dbReference>
<dbReference type="OrthoDB" id="6366357at2759"/>
<name>A0A7R9BLS7_9CRUS</name>
<gene>
    <name evidence="1" type="ORF">NMOB1V02_LOCUS5147</name>
</gene>
<dbReference type="EMBL" id="CAJPEX010000900">
    <property type="protein sequence ID" value="CAG0917566.1"/>
    <property type="molecule type" value="Genomic_DNA"/>
</dbReference>
<evidence type="ECO:0000313" key="1">
    <source>
        <dbReference type="EMBL" id="CAD7277414.1"/>
    </source>
</evidence>
<dbReference type="PANTHER" id="PTHR47890:SF1">
    <property type="entry name" value="LD24308P"/>
    <property type="match status" value="1"/>
</dbReference>
<accession>A0A7R9BLS7</accession>
<dbReference type="AlphaFoldDB" id="A0A7R9BLS7"/>
<sequence>MAVVEKAITVGIHSSQKGIHFVVFTSYEASRCVERRINRVLCCKLYEPVGRQKCAKMRLKTGCSLQACLAAFILLAQPSHPQDVLDLAPGSVLSVISLGQQVTEMIFNLWTEFSPENVNNVESYPALDLGRDRKVLKKFQQVTERLDALDVTLLGIVLRNSSETYARPVWALYERWQQYLNISDELEKSTLEDLAESVVSHHPESVHSLLWQINNLVIPPWSSSFRKGIFDHLDDLLQEALRSLHDVTPATVRWETQFDTLQTYARPVWALYERWQQYLNISDELEKSTLEDLAESVVSHHPESVHSLLWQINNLVIPPWSSSFRKGIFDHLDDLLQNLQEICDLNQTAQQYAYGLYKLIAATETKGFAMTQFSWILLREYGKGSYMKEAALALRAHDERVKGQLEVASRVVRNLSTSFWRCDPHEHVENKTFTAVTELLQGYIENEVDMNREGSCTQTCSDFGNSFPAKRESCFENPKQRFCNAQRTCNGRIFDCQFVNADAWVCLSPKPYRRYGYVEYEDGQLMGSKSNVCIKSQKVDSWWRWFVHCSYCFCLCDDASPTSHRYFSLREVVSDVENGKVVTGVKLEQIQGIVHVRIQQSKALPGLDVHLNHEWKKVNHMRVEEGLENEDYMKLTWEERALDFDDIVAPKGHVVTGVKFRKLGGHLGLAIKVTPVQFDSGRLMANESYWMFSTSTEASETDPRSELLLEDVDLPTKSPIRSTIDSLPNQFVNFGPTSRRKDAAQTTIPFLDIQDVAPTGLTWLKGIGLYHKGYPGYGGYVGLRVFTWDIGEYMHLPPAALKTPKLLGYDIIY</sequence>
<keyword evidence="2" id="KW-1185">Reference proteome</keyword>
<protein>
    <submittedName>
        <fullName evidence="1">Uncharacterized protein</fullName>
    </submittedName>
</protein>
<dbReference type="PANTHER" id="PTHR47890">
    <property type="entry name" value="LD24308P"/>
    <property type="match status" value="1"/>
</dbReference>
<dbReference type="Proteomes" id="UP000678499">
    <property type="component" value="Unassembled WGS sequence"/>
</dbReference>